<protein>
    <submittedName>
        <fullName evidence="2">Uncharacterized protein</fullName>
    </submittedName>
</protein>
<evidence type="ECO:0000256" key="1">
    <source>
        <dbReference type="SAM" id="MobiDB-lite"/>
    </source>
</evidence>
<name>A0A9P7SXJ8_9HYPO</name>
<dbReference type="AlphaFoldDB" id="A0A9P7SXJ8"/>
<dbReference type="Proteomes" id="UP000748025">
    <property type="component" value="Unassembled WGS sequence"/>
</dbReference>
<accession>A0A9P7SXJ8</accession>
<comment type="caution">
    <text evidence="2">The sequence shown here is derived from an EMBL/GenBank/DDBJ whole genome shotgun (WGS) entry which is preliminary data.</text>
</comment>
<keyword evidence="3" id="KW-1185">Reference proteome</keyword>
<feature type="region of interest" description="Disordered" evidence="1">
    <location>
        <begin position="34"/>
        <end position="77"/>
    </location>
</feature>
<proteinExistence type="predicted"/>
<reference evidence="2" key="1">
    <citation type="journal article" date="2020" name="bioRxiv">
        <title>Whole genome comparisons of ergot fungi reveals the divergence and evolution of species within the genus Claviceps are the result of varying mechanisms driving genome evolution and host range expansion.</title>
        <authorList>
            <person name="Wyka S.A."/>
            <person name="Mondo S.J."/>
            <person name="Liu M."/>
            <person name="Dettman J."/>
            <person name="Nalam V."/>
            <person name="Broders K.D."/>
        </authorList>
    </citation>
    <scope>NUCLEOTIDE SEQUENCE</scope>
    <source>
        <strain evidence="2">CCC 602</strain>
    </source>
</reference>
<evidence type="ECO:0000313" key="3">
    <source>
        <dbReference type="Proteomes" id="UP000748025"/>
    </source>
</evidence>
<dbReference type="EMBL" id="SRPW01002441">
    <property type="protein sequence ID" value="KAG5992851.1"/>
    <property type="molecule type" value="Genomic_DNA"/>
</dbReference>
<sequence length="77" mass="8501">MTDTKTTNAPLRDAARRNGRQIYIVWEKLALRPPEPAQPLLSAPTPRGPHASNMHGHEITSSDNARQVAWLDSTLSS</sequence>
<organism evidence="2 3">
    <name type="scientific">Claviceps pusilla</name>
    <dbReference type="NCBI Taxonomy" id="123648"/>
    <lineage>
        <taxon>Eukaryota</taxon>
        <taxon>Fungi</taxon>
        <taxon>Dikarya</taxon>
        <taxon>Ascomycota</taxon>
        <taxon>Pezizomycotina</taxon>
        <taxon>Sordariomycetes</taxon>
        <taxon>Hypocreomycetidae</taxon>
        <taxon>Hypocreales</taxon>
        <taxon>Clavicipitaceae</taxon>
        <taxon>Claviceps</taxon>
    </lineage>
</organism>
<evidence type="ECO:0000313" key="2">
    <source>
        <dbReference type="EMBL" id="KAG5992851.1"/>
    </source>
</evidence>
<gene>
    <name evidence="2" type="ORF">E4U43_003653</name>
</gene>